<keyword evidence="3" id="KW-1185">Reference proteome</keyword>
<proteinExistence type="predicted"/>
<feature type="transmembrane region" description="Helical" evidence="1">
    <location>
        <begin position="79"/>
        <end position="99"/>
    </location>
</feature>
<comment type="caution">
    <text evidence="2">The sequence shown here is derived from an EMBL/GenBank/DDBJ whole genome shotgun (WGS) entry which is preliminary data.</text>
</comment>
<organism evidence="2 3">
    <name type="scientific">Paenibacillus profundus</name>
    <dbReference type="NCBI Taxonomy" id="1173085"/>
    <lineage>
        <taxon>Bacteria</taxon>
        <taxon>Bacillati</taxon>
        <taxon>Bacillota</taxon>
        <taxon>Bacilli</taxon>
        <taxon>Bacillales</taxon>
        <taxon>Paenibacillaceae</taxon>
        <taxon>Paenibacillus</taxon>
    </lineage>
</organism>
<feature type="transmembrane region" description="Helical" evidence="1">
    <location>
        <begin position="51"/>
        <end position="67"/>
    </location>
</feature>
<dbReference type="Proteomes" id="UP001199916">
    <property type="component" value="Unassembled WGS sequence"/>
</dbReference>
<dbReference type="EMBL" id="JAJNBZ010000010">
    <property type="protein sequence ID" value="MCE5170475.1"/>
    <property type="molecule type" value="Genomic_DNA"/>
</dbReference>
<keyword evidence="1" id="KW-1133">Transmembrane helix</keyword>
<dbReference type="RefSeq" id="WP_233697207.1">
    <property type="nucleotide sequence ID" value="NZ_JAJNBZ010000010.1"/>
</dbReference>
<keyword evidence="1" id="KW-0812">Transmembrane</keyword>
<evidence type="ECO:0000313" key="3">
    <source>
        <dbReference type="Proteomes" id="UP001199916"/>
    </source>
</evidence>
<accession>A0ABS8YJF1</accession>
<gene>
    <name evidence="2" type="ORF">LQV63_14260</name>
</gene>
<evidence type="ECO:0000313" key="2">
    <source>
        <dbReference type="EMBL" id="MCE5170475.1"/>
    </source>
</evidence>
<protein>
    <submittedName>
        <fullName evidence="2">Uncharacterized protein</fullName>
    </submittedName>
</protein>
<evidence type="ECO:0000256" key="1">
    <source>
        <dbReference type="SAM" id="Phobius"/>
    </source>
</evidence>
<name>A0ABS8YJF1_9BACL</name>
<sequence length="246" mass="29298">MNWIVLAGLCCLFIIALWQRPREKEMLLPARLFLFFMIGSFSFRFIPGTDSYWFLPLGFLLGWWFVAKRSKHNQMNKKIALLFGLVYLILIESLPFTTFSDIRELRTEQQYKQQFQDVTAMHRFAENAPFLDALGDDIQRLRLADSNQDYAAEQDPMFLFRAWVLNQRGIDIPSYEWLNFGIRESYPEYWFQSKRPDRLTNQEYITFGDEGYFGLFKRKDEHSPFHMVLAIEFRGFANGRPGLFSW</sequence>
<reference evidence="2 3" key="1">
    <citation type="submission" date="2021-11" db="EMBL/GenBank/DDBJ databases">
        <title>Draft genome sequence of Paenibacillus profundus YoMME, a new Gram-positive bacteria with exoelectrogenic properties.</title>
        <authorList>
            <person name="Hubenova Y."/>
            <person name="Hubenova E."/>
            <person name="Manasiev Y."/>
            <person name="Peykov S."/>
            <person name="Mitov M."/>
        </authorList>
    </citation>
    <scope>NUCLEOTIDE SEQUENCE [LARGE SCALE GENOMIC DNA]</scope>
    <source>
        <strain evidence="2 3">YoMME</strain>
    </source>
</reference>
<keyword evidence="1" id="KW-0472">Membrane</keyword>